<keyword evidence="3" id="KW-1185">Reference proteome</keyword>
<evidence type="ECO:0000313" key="2">
    <source>
        <dbReference type="EMBL" id="GMS99578.1"/>
    </source>
</evidence>
<protein>
    <submittedName>
        <fullName evidence="2">Uncharacterized protein</fullName>
    </submittedName>
</protein>
<gene>
    <name evidence="2" type="ORF">PENTCL1PPCAC_21753</name>
</gene>
<name>A0AAV5TZE2_9BILA</name>
<feature type="region of interest" description="Disordered" evidence="1">
    <location>
        <begin position="392"/>
        <end position="414"/>
    </location>
</feature>
<evidence type="ECO:0000256" key="1">
    <source>
        <dbReference type="SAM" id="MobiDB-lite"/>
    </source>
</evidence>
<organism evidence="2 3">
    <name type="scientific">Pristionchus entomophagus</name>
    <dbReference type="NCBI Taxonomy" id="358040"/>
    <lineage>
        <taxon>Eukaryota</taxon>
        <taxon>Metazoa</taxon>
        <taxon>Ecdysozoa</taxon>
        <taxon>Nematoda</taxon>
        <taxon>Chromadorea</taxon>
        <taxon>Rhabditida</taxon>
        <taxon>Rhabditina</taxon>
        <taxon>Diplogasteromorpha</taxon>
        <taxon>Diplogasteroidea</taxon>
        <taxon>Neodiplogasteridae</taxon>
        <taxon>Pristionchus</taxon>
    </lineage>
</organism>
<evidence type="ECO:0000313" key="3">
    <source>
        <dbReference type="Proteomes" id="UP001432027"/>
    </source>
</evidence>
<reference evidence="2" key="1">
    <citation type="submission" date="2023-10" db="EMBL/GenBank/DDBJ databases">
        <title>Genome assembly of Pristionchus species.</title>
        <authorList>
            <person name="Yoshida K."/>
            <person name="Sommer R.J."/>
        </authorList>
    </citation>
    <scope>NUCLEOTIDE SEQUENCE</scope>
    <source>
        <strain evidence="2">RS0144</strain>
    </source>
</reference>
<feature type="compositionally biased region" description="Acidic residues" evidence="1">
    <location>
        <begin position="438"/>
        <end position="451"/>
    </location>
</feature>
<accession>A0AAV5TZE2</accession>
<proteinExistence type="predicted"/>
<dbReference type="AlphaFoldDB" id="A0AAV5TZE2"/>
<dbReference type="EMBL" id="BTSX01000005">
    <property type="protein sequence ID" value="GMS99578.1"/>
    <property type="molecule type" value="Genomic_DNA"/>
</dbReference>
<feature type="compositionally biased region" description="Basic residues" evidence="1">
    <location>
        <begin position="465"/>
        <end position="474"/>
    </location>
</feature>
<dbReference type="SUPFAM" id="SSF48371">
    <property type="entry name" value="ARM repeat"/>
    <property type="match status" value="1"/>
</dbReference>
<dbReference type="InterPro" id="IPR016024">
    <property type="entry name" value="ARM-type_fold"/>
</dbReference>
<feature type="compositionally biased region" description="Basic and acidic residues" evidence="1">
    <location>
        <begin position="503"/>
        <end position="520"/>
    </location>
</feature>
<comment type="caution">
    <text evidence="2">The sequence shown here is derived from an EMBL/GenBank/DDBJ whole genome shotgun (WGS) entry which is preliminary data.</text>
</comment>
<dbReference type="Proteomes" id="UP001432027">
    <property type="component" value="Unassembled WGS sequence"/>
</dbReference>
<feature type="compositionally biased region" description="Basic and acidic residues" evidence="1">
    <location>
        <begin position="402"/>
        <end position="414"/>
    </location>
</feature>
<sequence length="551" mass="60969">SNKMSKKGWEAALESGLKMSGETGPEKEMGWLLVAKYLPRCSEQEKRTLRSRISSRFTNACQTSHSLCSSLFVRAALAAFPAFRTLYKAQLDGYLDELMREAQESSSDALLERATRELWATHATTERIEKAAAELRGVVTEFGKQVEVSGLRAHRGSLLLRLVADCVRHADRGSSVPCSLLDTLGAAVEKEPWQAEALRLLEAVVRAASWAIASNAKSLCQSLIRLPPSAELYDVLRALEETLGASSHLHAHLAIVFNALKHPLPVEYADEAARLLDTVFVRSGSLVDPAVLSCVCSAICSAALRYRSSGATTRVYGRLVAALLAHGHDTVPVPIHIARALVSSMSPCEERSRLQLMADLISRPRTYAMAPSLLIEETRRVRKEAAVNRAVRMENEEEEETMERSTEDSEAAADHHKEMIQMRVMEGEEKKNGGKMQEEEENELEDEEEEEKTPVNKNIHIQSRKEKKKAAKKRRSEEKSAAAAAKKQKTAETPAKGQSKPSPKKEENVNDQKKVEEKKKPLVVPKTPLPPPPPLTADMQAVIDMAVLDFD</sequence>
<feature type="non-terminal residue" evidence="2">
    <location>
        <position position="1"/>
    </location>
</feature>
<feature type="region of interest" description="Disordered" evidence="1">
    <location>
        <begin position="426"/>
        <end position="538"/>
    </location>
</feature>